<dbReference type="Pfam" id="PF01863">
    <property type="entry name" value="YgjP-like"/>
    <property type="match status" value="1"/>
</dbReference>
<dbReference type="CDD" id="cd07344">
    <property type="entry name" value="M48_yhfN_like"/>
    <property type="match status" value="1"/>
</dbReference>
<dbReference type="InterPro" id="IPR002725">
    <property type="entry name" value="YgjP-like_metallopeptidase"/>
</dbReference>
<dbReference type="Gene3D" id="3.30.2010.10">
    <property type="entry name" value="Metalloproteases ('zincins'), catalytic domain"/>
    <property type="match status" value="1"/>
</dbReference>
<evidence type="ECO:0000313" key="3">
    <source>
        <dbReference type="Proteomes" id="UP000180057"/>
    </source>
</evidence>
<dbReference type="PANTHER" id="PTHR30399:SF1">
    <property type="entry name" value="UTP PYROPHOSPHATASE"/>
    <property type="match status" value="1"/>
</dbReference>
<name>A0A1S2MBU4_9BACI</name>
<evidence type="ECO:0000259" key="1">
    <source>
        <dbReference type="Pfam" id="PF01863"/>
    </source>
</evidence>
<dbReference type="OrthoDB" id="9811177at2"/>
<organism evidence="2 3">
    <name type="scientific">Anaerobacillus alkalidiazotrophicus</name>
    <dbReference type="NCBI Taxonomy" id="472963"/>
    <lineage>
        <taxon>Bacteria</taxon>
        <taxon>Bacillati</taxon>
        <taxon>Bacillota</taxon>
        <taxon>Bacilli</taxon>
        <taxon>Bacillales</taxon>
        <taxon>Bacillaceae</taxon>
        <taxon>Anaerobacillus</taxon>
    </lineage>
</organism>
<dbReference type="GO" id="GO:0006508">
    <property type="term" value="P:proteolysis"/>
    <property type="evidence" value="ECO:0007669"/>
    <property type="project" value="UniProtKB-KW"/>
</dbReference>
<comment type="caution">
    <text evidence="2">The sequence shown here is derived from an EMBL/GenBank/DDBJ whole genome shotgun (WGS) entry which is preliminary data.</text>
</comment>
<accession>A0A1S2MBU4</accession>
<keyword evidence="3" id="KW-1185">Reference proteome</keyword>
<dbReference type="InterPro" id="IPR053136">
    <property type="entry name" value="UTP_pyrophosphatase-like"/>
</dbReference>
<reference evidence="2 3" key="1">
    <citation type="submission" date="2016-10" db="EMBL/GenBank/DDBJ databases">
        <title>Draft genome sequences of four alkaliphilic bacteria belonging to the Anaerobacillus genus.</title>
        <authorList>
            <person name="Bassil N.M."/>
            <person name="Lloyd J.R."/>
        </authorList>
    </citation>
    <scope>NUCLEOTIDE SEQUENCE [LARGE SCALE GENOMIC DNA]</scope>
    <source>
        <strain evidence="2 3">DSM 22531</strain>
    </source>
</reference>
<protein>
    <submittedName>
        <fullName evidence="2">Zinc metalloprotease</fullName>
    </submittedName>
</protein>
<feature type="domain" description="YgjP-like metallopeptidase" evidence="1">
    <location>
        <begin position="23"/>
        <end position="234"/>
    </location>
</feature>
<gene>
    <name evidence="2" type="ORF">BKP45_04930</name>
</gene>
<keyword evidence="2" id="KW-0645">Protease</keyword>
<keyword evidence="2" id="KW-0482">Metalloprotease</keyword>
<sequence>MPSFQYGNTALEYSLEVKPDKRDISISVEWLDGVRVIVPEGVEEDQLHSILYKKAPWILNKWNSFQEIVDPPLPKEYVSGEKFAYLGRNYRLKVHKRDDITQSTLVFKQGKFIANVPSSYADQEKNHELYELFKEWYKLHGEAKIKERLNIYCPKMGLSPSKIELKEQKMRWGTCTGDNAIYLNWRIVMAPLVIVDYLLVHELAHIKYPNHSKEYWQLVHSIMPDYEQRKEWLRINGPTLSL</sequence>
<keyword evidence="2" id="KW-0378">Hydrolase</keyword>
<dbReference type="PANTHER" id="PTHR30399">
    <property type="entry name" value="UNCHARACTERIZED PROTEIN YGJP"/>
    <property type="match status" value="1"/>
</dbReference>
<evidence type="ECO:0000313" key="2">
    <source>
        <dbReference type="EMBL" id="OIJ22024.1"/>
    </source>
</evidence>
<dbReference type="GO" id="GO:0008237">
    <property type="term" value="F:metallopeptidase activity"/>
    <property type="evidence" value="ECO:0007669"/>
    <property type="project" value="UniProtKB-KW"/>
</dbReference>
<dbReference type="STRING" id="472963.BKP45_04930"/>
<dbReference type="AlphaFoldDB" id="A0A1S2MBU4"/>
<proteinExistence type="predicted"/>
<dbReference type="RefSeq" id="WP_071388594.1">
    <property type="nucleotide sequence ID" value="NZ_MLQS01000001.1"/>
</dbReference>
<dbReference type="EMBL" id="MLQS01000001">
    <property type="protein sequence ID" value="OIJ22024.1"/>
    <property type="molecule type" value="Genomic_DNA"/>
</dbReference>
<dbReference type="Proteomes" id="UP000180057">
    <property type="component" value="Unassembled WGS sequence"/>
</dbReference>